<feature type="signal peptide" evidence="4">
    <location>
        <begin position="1"/>
        <end position="23"/>
    </location>
</feature>
<sequence length="304" mass="32790">MINLSKLAGLCLASLLLSGVMGAQVVAADGLDRLRDSQVLTLGFVEGFAPFSSGSEQAPQGYSVELCKAVAAHIRQLPGLAGLQVRWRALAEPQSLPALAAGGIDLLCTPMVETVSRRGAADFSIPVFTSGLAVLVRRDAPDTLLGPLTGRSGDNGPHWRATINAGLSKHSFAVLRGSLSSRWAQERIRQLGLQSTLEEVSTYEEGVRRVAEHKVDAFFADRVILLALQARQAEREQLLVPDHLFVMSRVALPMRRGDDEFRLLVDSALSKALAGAEGEALFVRYLGPLSDQDRLLQSLYPLPD</sequence>
<evidence type="ECO:0000256" key="2">
    <source>
        <dbReference type="ARBA" id="ARBA00022448"/>
    </source>
</evidence>
<dbReference type="InterPro" id="IPR051455">
    <property type="entry name" value="Bact_solute-bind_prot3"/>
</dbReference>
<feature type="chain" id="PRO_5030533464" evidence="4">
    <location>
        <begin position="24"/>
        <end position="304"/>
    </location>
</feature>
<dbReference type="Gene3D" id="3.40.190.10">
    <property type="entry name" value="Periplasmic binding protein-like II"/>
    <property type="match status" value="2"/>
</dbReference>
<keyword evidence="3 4" id="KW-0732">Signal</keyword>
<dbReference type="PANTHER" id="PTHR30085">
    <property type="entry name" value="AMINO ACID ABC TRANSPORTER PERMEASE"/>
    <property type="match status" value="1"/>
</dbReference>
<gene>
    <name evidence="6" type="ORF">GN299_26460</name>
</gene>
<organism evidence="6 7">
    <name type="scientific">Pseudomonas putida</name>
    <name type="common">Arthrobacter siderocapsulatus</name>
    <dbReference type="NCBI Taxonomy" id="303"/>
    <lineage>
        <taxon>Bacteria</taxon>
        <taxon>Pseudomonadati</taxon>
        <taxon>Pseudomonadota</taxon>
        <taxon>Gammaproteobacteria</taxon>
        <taxon>Pseudomonadales</taxon>
        <taxon>Pseudomonadaceae</taxon>
        <taxon>Pseudomonas</taxon>
    </lineage>
</organism>
<dbReference type="GO" id="GO:0005576">
    <property type="term" value="C:extracellular region"/>
    <property type="evidence" value="ECO:0007669"/>
    <property type="project" value="TreeGrafter"/>
</dbReference>
<dbReference type="Pfam" id="PF00497">
    <property type="entry name" value="SBP_bac_3"/>
    <property type="match status" value="1"/>
</dbReference>
<comment type="caution">
    <text evidence="6">The sequence shown here is derived from an EMBL/GenBank/DDBJ whole genome shotgun (WGS) entry which is preliminary data.</text>
</comment>
<accession>A0A7V8EBL3</accession>
<dbReference type="GO" id="GO:0006865">
    <property type="term" value="P:amino acid transport"/>
    <property type="evidence" value="ECO:0007669"/>
    <property type="project" value="TreeGrafter"/>
</dbReference>
<dbReference type="Proteomes" id="UP000442695">
    <property type="component" value="Unassembled WGS sequence"/>
</dbReference>
<feature type="domain" description="Solute-binding protein family 3/N-terminal" evidence="5">
    <location>
        <begin position="39"/>
        <end position="289"/>
    </location>
</feature>
<dbReference type="InterPro" id="IPR001638">
    <property type="entry name" value="Solute-binding_3/MltF_N"/>
</dbReference>
<evidence type="ECO:0000256" key="3">
    <source>
        <dbReference type="ARBA" id="ARBA00022729"/>
    </source>
</evidence>
<comment type="similarity">
    <text evidence="1">Belongs to the bacterial solute-binding protein 3 family.</text>
</comment>
<evidence type="ECO:0000313" key="6">
    <source>
        <dbReference type="EMBL" id="KAF0251846.1"/>
    </source>
</evidence>
<keyword evidence="2" id="KW-0813">Transport</keyword>
<name>A0A7V8EBL3_PSEPU</name>
<proteinExistence type="inferred from homology"/>
<dbReference type="RefSeq" id="WP_059394896.1">
    <property type="nucleotide sequence ID" value="NZ_BBQL01000021.1"/>
</dbReference>
<protein>
    <submittedName>
        <fullName evidence="6">Transporter substrate-binding domain-containing protein</fullName>
    </submittedName>
</protein>
<reference evidence="6 7" key="1">
    <citation type="submission" date="2019-12" db="EMBL/GenBank/DDBJ databases">
        <authorList>
            <person name="Woiski C."/>
        </authorList>
    </citation>
    <scope>NUCLEOTIDE SEQUENCE [LARGE SCALE GENOMIC DNA]</scope>
    <source>
        <strain evidence="6 7">BOE100</strain>
    </source>
</reference>
<evidence type="ECO:0000259" key="5">
    <source>
        <dbReference type="SMART" id="SM00062"/>
    </source>
</evidence>
<dbReference type="GO" id="GO:0030288">
    <property type="term" value="C:outer membrane-bounded periplasmic space"/>
    <property type="evidence" value="ECO:0007669"/>
    <property type="project" value="TreeGrafter"/>
</dbReference>
<dbReference type="EMBL" id="WOWR01000051">
    <property type="protein sequence ID" value="KAF0251846.1"/>
    <property type="molecule type" value="Genomic_DNA"/>
</dbReference>
<evidence type="ECO:0000256" key="4">
    <source>
        <dbReference type="SAM" id="SignalP"/>
    </source>
</evidence>
<evidence type="ECO:0000256" key="1">
    <source>
        <dbReference type="ARBA" id="ARBA00010333"/>
    </source>
</evidence>
<dbReference type="SUPFAM" id="SSF53850">
    <property type="entry name" value="Periplasmic binding protein-like II"/>
    <property type="match status" value="1"/>
</dbReference>
<dbReference type="PANTHER" id="PTHR30085:SF6">
    <property type="entry name" value="ABC TRANSPORTER GLUTAMINE-BINDING PROTEIN GLNH"/>
    <property type="match status" value="1"/>
</dbReference>
<dbReference type="SMART" id="SM00062">
    <property type="entry name" value="PBPb"/>
    <property type="match status" value="1"/>
</dbReference>
<dbReference type="AlphaFoldDB" id="A0A7V8EBL3"/>
<evidence type="ECO:0000313" key="7">
    <source>
        <dbReference type="Proteomes" id="UP000442695"/>
    </source>
</evidence>